<dbReference type="HOGENOM" id="CLU_1056881_0_0_6"/>
<dbReference type="RefSeq" id="WP_003633412.1">
    <property type="nucleotide sequence ID" value="NC_013861.1"/>
</dbReference>
<gene>
    <name evidence="1" type="ordered locus">LLO_0247</name>
</gene>
<dbReference type="GeneID" id="40924470"/>
<dbReference type="OrthoDB" id="5648729at2"/>
<dbReference type="AlphaFoldDB" id="D3HNW2"/>
<sequence>MAGILSFFLDVPVKKQNSETETFSEEKKSNFLPDIFRIALKNMKSEDKLAKYLQKQAQMHPKEYREAIQDYFKEKLEHRTGLMRHVSFFDSENTSTLHFMDVVQGFKDLGFGALSAYLNTALVIGGGILGTQELEPPIEKVHNLAHPLTHTALFNQNPFKFNNVAHAKYLKNMIERKMKGRDQLGEKDIIELVDEIGKQHPKNGLGKVFVELLRPLQIIAFTNVMNLCGGSLKQQDFEDFYNGTLFYGIAEPSSVAHRVMTMR</sequence>
<proteinExistence type="predicted"/>
<reference evidence="1 2" key="1">
    <citation type="journal article" date="2010" name="PLoS Genet.">
        <title>Analysis of the Legionella longbeachae genome and transcriptome uncovers unique strategies to cause Legionnaires' disease.</title>
        <authorList>
            <person name="Cazalet C."/>
            <person name="Gomez-Valero L."/>
            <person name="Rusniok C."/>
            <person name="Lomma M."/>
            <person name="Dervins-Ravault D."/>
            <person name="Newton H."/>
            <person name="Sansom F."/>
            <person name="Jarraud S."/>
            <person name="Zidane N."/>
            <person name="Ma L."/>
            <person name="Bouchier C."/>
            <person name="Etienne J."/>
            <person name="Hartland E."/>
            <person name="Buchrieser C."/>
        </authorList>
    </citation>
    <scope>NUCLEOTIDE SEQUENCE [LARGE SCALE GENOMIC DNA]</scope>
    <source>
        <strain evidence="1 2">NSW150</strain>
    </source>
</reference>
<dbReference type="Proteomes" id="UP000001060">
    <property type="component" value="Chromosome"/>
</dbReference>
<dbReference type="EMBL" id="FN650140">
    <property type="protein sequence ID" value="CBJ10575.1"/>
    <property type="molecule type" value="Genomic_DNA"/>
</dbReference>
<dbReference type="KEGG" id="llo:LLO_0247"/>
<name>D3HNW2_LEGLN</name>
<dbReference type="Pfam" id="PF05042">
    <property type="entry name" value="Caleosin"/>
    <property type="match status" value="1"/>
</dbReference>
<organism evidence="1 2">
    <name type="scientific">Legionella longbeachae serogroup 1 (strain NSW150)</name>
    <dbReference type="NCBI Taxonomy" id="661367"/>
    <lineage>
        <taxon>Bacteria</taxon>
        <taxon>Pseudomonadati</taxon>
        <taxon>Pseudomonadota</taxon>
        <taxon>Gammaproteobacteria</taxon>
        <taxon>Legionellales</taxon>
        <taxon>Legionellaceae</taxon>
        <taxon>Legionella</taxon>
    </lineage>
</organism>
<dbReference type="eggNOG" id="ENOG5030T01">
    <property type="taxonomic scope" value="Bacteria"/>
</dbReference>
<protein>
    <recommendedName>
        <fullName evidence="3">Caleosin related protein</fullName>
    </recommendedName>
</protein>
<dbReference type="InterPro" id="IPR007736">
    <property type="entry name" value="Caleosin-related"/>
</dbReference>
<keyword evidence="2" id="KW-1185">Reference proteome</keyword>
<evidence type="ECO:0008006" key="3">
    <source>
        <dbReference type="Google" id="ProtNLM"/>
    </source>
</evidence>
<evidence type="ECO:0000313" key="2">
    <source>
        <dbReference type="Proteomes" id="UP000001060"/>
    </source>
</evidence>
<evidence type="ECO:0000313" key="1">
    <source>
        <dbReference type="EMBL" id="CBJ10575.1"/>
    </source>
</evidence>
<accession>D3HNW2</accession>